<dbReference type="EMBL" id="MBFA02000023">
    <property type="protein sequence ID" value="MUP12961.1"/>
    <property type="molecule type" value="Genomic_DNA"/>
</dbReference>
<evidence type="ECO:0000313" key="2">
    <source>
        <dbReference type="EMBL" id="MUO44916.1"/>
    </source>
</evidence>
<evidence type="ECO:0000313" key="4">
    <source>
        <dbReference type="Proteomes" id="UP000179454"/>
    </source>
</evidence>
<feature type="domain" description="Hydantoinase B/oxoprolinase" evidence="1">
    <location>
        <begin position="10"/>
        <end position="532"/>
    </location>
</feature>
<dbReference type="RefSeq" id="WP_012650559.1">
    <property type="nucleotide sequence ID" value="NZ_AP023282.1"/>
</dbReference>
<dbReference type="Proteomes" id="UP000179454">
    <property type="component" value="Unassembled WGS sequence"/>
</dbReference>
<evidence type="ECO:0000313" key="3">
    <source>
        <dbReference type="EMBL" id="MUP12961.1"/>
    </source>
</evidence>
<sequence length="566" mass="60675">MSETATVLHDPITLEILSNALRSVADETFVALQKSAFSTNIKERHDHSTALFDSSGRLVMQAQKSLPLHVGAMSGTVAKVVEKYGTDIHEGDVFVANDPYAASGTHLPDICISAPIFFDGQLIGFSSSTAHHADIGGASVGGSAAGLTEIFQEGLRIPMIRLFSEGMVNQELFDLLLLNVRRSEERKGDYNAQFAAVALGVKRMQEMCRRYGGPYVAAAFDEIIARTKKRMERAIASIPQGEYAFSDIIDDDGLGNENIPVAVRIIKSADRLTVDFEGSAPQTAGNINSPWADTVATVIYVLKCVLDPHIPSNHGLFATVDVVAPKGSIVRAEFPASVTNRSTTAQRVVDIMIGALAQALPDRVVAASNGANTGIYFYGTDHRTGKPFYFFETMGGGFGARPEKDGKDAVQVHTTNTANTPVEALEREFPLFVEEYSVVENSGGAGRQRGGCGLRRIVRPLGQSCTFGGTGERFNNRPWGLFGGQPGEMGSFAISGDDGSMTRLPNKIPKVPVAPDQTVVMQTAGAGGYGDPAERTPAAVHDDLLDGLFSRAYLEKHYPAQIKSAE</sequence>
<evidence type="ECO:0000313" key="5">
    <source>
        <dbReference type="Proteomes" id="UP000179536"/>
    </source>
</evidence>
<protein>
    <submittedName>
        <fullName evidence="3">Hydantoinase B/oxoprolinase family protein</fullName>
    </submittedName>
</protein>
<proteinExistence type="predicted"/>
<name>A0ABD6HF94_AGRVI</name>
<keyword evidence="4" id="KW-1185">Reference proteome</keyword>
<dbReference type="Pfam" id="PF02538">
    <property type="entry name" value="Hydantoinase_B"/>
    <property type="match status" value="1"/>
</dbReference>
<dbReference type="EMBL" id="MBFE02000025">
    <property type="protein sequence ID" value="MUO44916.1"/>
    <property type="molecule type" value="Genomic_DNA"/>
</dbReference>
<dbReference type="InterPro" id="IPR045079">
    <property type="entry name" value="Oxoprolinase-like"/>
</dbReference>
<dbReference type="AlphaFoldDB" id="A0ABD6HF94"/>
<dbReference type="Proteomes" id="UP000179536">
    <property type="component" value="Unassembled WGS sequence"/>
</dbReference>
<comment type="caution">
    <text evidence="3">The sequence shown here is derived from an EMBL/GenBank/DDBJ whole genome shotgun (WGS) entry which is preliminary data.</text>
</comment>
<dbReference type="PANTHER" id="PTHR11365">
    <property type="entry name" value="5-OXOPROLINASE RELATED"/>
    <property type="match status" value="1"/>
</dbReference>
<organism evidence="3 5">
    <name type="scientific">Agrobacterium vitis</name>
    <name type="common">Rhizobium vitis</name>
    <dbReference type="NCBI Taxonomy" id="373"/>
    <lineage>
        <taxon>Bacteria</taxon>
        <taxon>Pseudomonadati</taxon>
        <taxon>Pseudomonadota</taxon>
        <taxon>Alphaproteobacteria</taxon>
        <taxon>Hyphomicrobiales</taxon>
        <taxon>Rhizobiaceae</taxon>
        <taxon>Rhizobium/Agrobacterium group</taxon>
        <taxon>Agrobacterium</taxon>
    </lineage>
</organism>
<dbReference type="InterPro" id="IPR003692">
    <property type="entry name" value="Hydantoinase_B"/>
</dbReference>
<evidence type="ECO:0000259" key="1">
    <source>
        <dbReference type="Pfam" id="PF02538"/>
    </source>
</evidence>
<reference evidence="4 5" key="1">
    <citation type="submission" date="2019-11" db="EMBL/GenBank/DDBJ databases">
        <title>Whole-genome sequencing of Allorhizobium vitis.</title>
        <authorList>
            <person name="Gan H.M."/>
            <person name="Savka M.A."/>
        </authorList>
    </citation>
    <scope>NUCLEOTIDE SEQUENCE [LARGE SCALE GENOMIC DNA]</scope>
    <source>
        <strain evidence="3 5">RF2/1</strain>
        <strain evidence="2 4">T1/7</strain>
    </source>
</reference>
<dbReference type="PANTHER" id="PTHR11365:SF23">
    <property type="entry name" value="HYPOTHETICAL 5-OXOPROLINASE (EUROFUNG)-RELATED"/>
    <property type="match status" value="1"/>
</dbReference>
<gene>
    <name evidence="3" type="ORF">BBK91_024195</name>
    <name evidence="2" type="ORF">BBL17_024355</name>
</gene>
<accession>A0ABD6HF94</accession>